<evidence type="ECO:0000256" key="1">
    <source>
        <dbReference type="SAM" id="MobiDB-lite"/>
    </source>
</evidence>
<feature type="region of interest" description="Disordered" evidence="1">
    <location>
        <begin position="401"/>
        <end position="467"/>
    </location>
</feature>
<feature type="transmembrane region" description="Helical" evidence="2">
    <location>
        <begin position="283"/>
        <end position="302"/>
    </location>
</feature>
<keyword evidence="2" id="KW-0472">Membrane</keyword>
<evidence type="ECO:0000256" key="2">
    <source>
        <dbReference type="SAM" id="Phobius"/>
    </source>
</evidence>
<feature type="compositionally biased region" description="Basic and acidic residues" evidence="1">
    <location>
        <begin position="432"/>
        <end position="450"/>
    </location>
</feature>
<sequence>MTEGEESETNAKVMSYLSDCGVDTSKISIEDFDGKSLELLQKMVSDENVIDDKLDETIHEIREVQEGFRDGMDDRTTSDKTDVEDHDSIENAKLQDDTVKHLQRLVDIQKSLLSSPLTQGHGIIQEAMKEVRTTKKLEKSDTADLDMDSLEPWQRVLFQKLDNQNKSIEECHKRIDQLSSLVLLNMRANQIASSISGSTNVKATSATHSDESLRNRVPVENVRREHAVAQQQAGLFVNIFSTPAAFFNWLGTTRPIRVLRLIRREADNFRMPIQGLGLNPNQGFLDIHLMMKLAFICIFLRARIGSNERRTMARKAFEKQNRLKGTADDPENIVKGIFREALSDMVVLWKTYSAELLLTAAIIVYLIQTGLIFFLYQIIFKENVFAKVWRDEDLETNVAMPVRRPERNENAEVEQNNDQVDENAVNRRGRRDRRDRGPRDADNGIHHDEVNQQLHAGRPDENGNGLRGVLPNAVNNVNIANLGNTLIGGVIDRPFEFVDENLQDDEGADDQNNNDARIRNVPQEEIFLGQMIDGIKDFLYIFSSFFLSIFPMWRPRAREVEHEETEPVVPIQNNEEQRDDDEIEPQAQQLDENNADEEINDEENDE</sequence>
<keyword evidence="4" id="KW-1185">Reference proteome</keyword>
<feature type="compositionally biased region" description="Acidic residues" evidence="1">
    <location>
        <begin position="593"/>
        <end position="606"/>
    </location>
</feature>
<comment type="caution">
    <text evidence="3">The sequence shown here is derived from an EMBL/GenBank/DDBJ whole genome shotgun (WGS) entry which is preliminary data.</text>
</comment>
<dbReference type="Proteomes" id="UP001054902">
    <property type="component" value="Unassembled WGS sequence"/>
</dbReference>
<keyword evidence="2" id="KW-0812">Transmembrane</keyword>
<proteinExistence type="predicted"/>
<feature type="region of interest" description="Disordered" evidence="1">
    <location>
        <begin position="561"/>
        <end position="606"/>
    </location>
</feature>
<accession>A0AAD3CLB3</accession>
<name>A0AAD3CLB3_9STRA</name>
<feature type="transmembrane region" description="Helical" evidence="2">
    <location>
        <begin position="356"/>
        <end position="376"/>
    </location>
</feature>
<dbReference type="AlphaFoldDB" id="A0AAD3CLB3"/>
<reference evidence="3 4" key="1">
    <citation type="journal article" date="2021" name="Sci. Rep.">
        <title>The genome of the diatom Chaetoceros tenuissimus carries an ancient integrated fragment of an extant virus.</title>
        <authorList>
            <person name="Hongo Y."/>
            <person name="Kimura K."/>
            <person name="Takaki Y."/>
            <person name="Yoshida Y."/>
            <person name="Baba S."/>
            <person name="Kobayashi G."/>
            <person name="Nagasaki K."/>
            <person name="Hano T."/>
            <person name="Tomaru Y."/>
        </authorList>
    </citation>
    <scope>NUCLEOTIDE SEQUENCE [LARGE SCALE GENOMIC DNA]</scope>
    <source>
        <strain evidence="3 4">NIES-3715</strain>
    </source>
</reference>
<dbReference type="EMBL" id="BLLK01000022">
    <property type="protein sequence ID" value="GFH46859.1"/>
    <property type="molecule type" value="Genomic_DNA"/>
</dbReference>
<protein>
    <submittedName>
        <fullName evidence="3">Uncharacterized protein</fullName>
    </submittedName>
</protein>
<organism evidence="3 4">
    <name type="scientific">Chaetoceros tenuissimus</name>
    <dbReference type="NCBI Taxonomy" id="426638"/>
    <lineage>
        <taxon>Eukaryota</taxon>
        <taxon>Sar</taxon>
        <taxon>Stramenopiles</taxon>
        <taxon>Ochrophyta</taxon>
        <taxon>Bacillariophyta</taxon>
        <taxon>Coscinodiscophyceae</taxon>
        <taxon>Chaetocerotophycidae</taxon>
        <taxon>Chaetocerotales</taxon>
        <taxon>Chaetocerotaceae</taxon>
        <taxon>Chaetoceros</taxon>
    </lineage>
</organism>
<gene>
    <name evidence="3" type="ORF">CTEN210_03333</name>
</gene>
<keyword evidence="2" id="KW-1133">Transmembrane helix</keyword>
<evidence type="ECO:0000313" key="4">
    <source>
        <dbReference type="Proteomes" id="UP001054902"/>
    </source>
</evidence>
<evidence type="ECO:0000313" key="3">
    <source>
        <dbReference type="EMBL" id="GFH46859.1"/>
    </source>
</evidence>